<dbReference type="InterPro" id="IPR051446">
    <property type="entry name" value="HTH_trans_reg/aminotransferase"/>
</dbReference>
<dbReference type="InterPro" id="IPR015424">
    <property type="entry name" value="PyrdxlP-dep_Trfase"/>
</dbReference>
<dbReference type="InterPro" id="IPR015421">
    <property type="entry name" value="PyrdxlP-dep_Trfase_major"/>
</dbReference>
<dbReference type="CDD" id="cd00609">
    <property type="entry name" value="AAT_like"/>
    <property type="match status" value="1"/>
</dbReference>
<dbReference type="GO" id="GO:0003700">
    <property type="term" value="F:DNA-binding transcription factor activity"/>
    <property type="evidence" value="ECO:0007669"/>
    <property type="project" value="InterPro"/>
</dbReference>
<keyword evidence="7" id="KW-0808">Transferase</keyword>
<organism evidence="7 8">
    <name type="scientific">Pedobacter agri</name>
    <dbReference type="NCBI Taxonomy" id="454586"/>
    <lineage>
        <taxon>Bacteria</taxon>
        <taxon>Pseudomonadati</taxon>
        <taxon>Bacteroidota</taxon>
        <taxon>Sphingobacteriia</taxon>
        <taxon>Sphingobacteriales</taxon>
        <taxon>Sphingobacteriaceae</taxon>
        <taxon>Pedobacter</taxon>
    </lineage>
</organism>
<proteinExistence type="inferred from homology"/>
<evidence type="ECO:0000256" key="2">
    <source>
        <dbReference type="ARBA" id="ARBA00022898"/>
    </source>
</evidence>
<dbReference type="RefSeq" id="WP_010599439.1">
    <property type="nucleotide sequence ID" value="NZ_JAPJUH010000001.1"/>
</dbReference>
<dbReference type="GO" id="GO:0008483">
    <property type="term" value="F:transaminase activity"/>
    <property type="evidence" value="ECO:0007669"/>
    <property type="project" value="UniProtKB-KW"/>
</dbReference>
<keyword evidence="5" id="KW-0804">Transcription</keyword>
<evidence type="ECO:0000256" key="1">
    <source>
        <dbReference type="ARBA" id="ARBA00005384"/>
    </source>
</evidence>
<evidence type="ECO:0000256" key="3">
    <source>
        <dbReference type="ARBA" id="ARBA00023015"/>
    </source>
</evidence>
<dbReference type="InterPro" id="IPR036388">
    <property type="entry name" value="WH-like_DNA-bd_sf"/>
</dbReference>
<evidence type="ECO:0000259" key="6">
    <source>
        <dbReference type="PROSITE" id="PS50949"/>
    </source>
</evidence>
<dbReference type="InterPro" id="IPR000524">
    <property type="entry name" value="Tscrpt_reg_HTH_GntR"/>
</dbReference>
<accession>A0A9X3DBY3</accession>
<dbReference type="AlphaFoldDB" id="A0A9X3DBY3"/>
<dbReference type="Gene3D" id="1.10.10.10">
    <property type="entry name" value="Winged helix-like DNA-binding domain superfamily/Winged helix DNA-binding domain"/>
    <property type="match status" value="1"/>
</dbReference>
<keyword evidence="2" id="KW-0663">Pyridoxal phosphate</keyword>
<dbReference type="InterPro" id="IPR036390">
    <property type="entry name" value="WH_DNA-bd_sf"/>
</dbReference>
<feature type="domain" description="HTH gntR-type" evidence="6">
    <location>
        <begin position="21"/>
        <end position="89"/>
    </location>
</feature>
<dbReference type="GO" id="GO:0003677">
    <property type="term" value="F:DNA binding"/>
    <property type="evidence" value="ECO:0007669"/>
    <property type="project" value="UniProtKB-KW"/>
</dbReference>
<comment type="caution">
    <text evidence="7">The sequence shown here is derived from an EMBL/GenBank/DDBJ whole genome shotgun (WGS) entry which is preliminary data.</text>
</comment>
<dbReference type="Pfam" id="PF00392">
    <property type="entry name" value="GntR"/>
    <property type="match status" value="1"/>
</dbReference>
<dbReference type="Pfam" id="PF00155">
    <property type="entry name" value="Aminotran_1_2"/>
    <property type="match status" value="1"/>
</dbReference>
<dbReference type="InterPro" id="IPR004839">
    <property type="entry name" value="Aminotransferase_I/II_large"/>
</dbReference>
<dbReference type="PROSITE" id="PS50949">
    <property type="entry name" value="HTH_GNTR"/>
    <property type="match status" value="1"/>
</dbReference>
<dbReference type="PANTHER" id="PTHR46577:SF1">
    <property type="entry name" value="HTH-TYPE TRANSCRIPTIONAL REGULATORY PROTEIN GABR"/>
    <property type="match status" value="1"/>
</dbReference>
<evidence type="ECO:0000256" key="5">
    <source>
        <dbReference type="ARBA" id="ARBA00023163"/>
    </source>
</evidence>
<evidence type="ECO:0000313" key="8">
    <source>
        <dbReference type="Proteomes" id="UP001142592"/>
    </source>
</evidence>
<dbReference type="PANTHER" id="PTHR46577">
    <property type="entry name" value="HTH-TYPE TRANSCRIPTIONAL REGULATORY PROTEIN GABR"/>
    <property type="match status" value="1"/>
</dbReference>
<dbReference type="SUPFAM" id="SSF46785">
    <property type="entry name" value="Winged helix' DNA-binding domain"/>
    <property type="match status" value="1"/>
</dbReference>
<dbReference type="Gene3D" id="3.40.640.10">
    <property type="entry name" value="Type I PLP-dependent aspartate aminotransferase-like (Major domain)"/>
    <property type="match status" value="1"/>
</dbReference>
<dbReference type="CDD" id="cd07377">
    <property type="entry name" value="WHTH_GntR"/>
    <property type="match status" value="1"/>
</dbReference>
<sequence>MDSPVQIPFKSFIQLDASASTPIYLQIVFEFIKAIQLGLLPEGTKLPGTRILCKLLVVNRNTLIKAFQDLESQGFIAISPSKGTFILSSQKQAHQKEIGAASRAATASHFNFKRSTILEDPIEVSELPLQFNDGLPDARLVHTDVLASLYVSKLKRNKSKKVWGQVQQQTRQNFKKQFSNYLNVTRGLKIAEANLLTTTNHEIGLYLVLKLLISTGDKVVIASPGYYQSNMSILDSGAEIISVPVDQDGIDTVRLRKICESNTIRLLYLTSVFHYPTTIALSAKRRIELLEMARHFGFIIVEDDYDFDFHFDNNTILPLAAIDSNDVVVYIGSFAKSLPSGFGYGFVSAPANFIEELEKHQRILSSGVDVIKEQVLADWIQEGEVHRLSKKNKKNYKERRDYFVKLLDEKFRGKINFHTPHRGLAVWVHWLGQFNLIKLRKKCMENGLFLPKTILYQDKNLTASRLGFGSMDLKEMEKALSVLSDSLDDLLRLT</sequence>
<keyword evidence="8" id="KW-1185">Reference proteome</keyword>
<dbReference type="SUPFAM" id="SSF53383">
    <property type="entry name" value="PLP-dependent transferases"/>
    <property type="match status" value="1"/>
</dbReference>
<dbReference type="GO" id="GO:0030170">
    <property type="term" value="F:pyridoxal phosphate binding"/>
    <property type="evidence" value="ECO:0007669"/>
    <property type="project" value="InterPro"/>
</dbReference>
<keyword evidence="4" id="KW-0238">DNA-binding</keyword>
<evidence type="ECO:0000313" key="7">
    <source>
        <dbReference type="EMBL" id="MCX3263310.1"/>
    </source>
</evidence>
<evidence type="ECO:0000256" key="4">
    <source>
        <dbReference type="ARBA" id="ARBA00023125"/>
    </source>
</evidence>
<reference evidence="7" key="1">
    <citation type="submission" date="2022-11" db="EMBL/GenBank/DDBJ databases">
        <authorList>
            <person name="Graham C."/>
            <person name="Newman J.D."/>
        </authorList>
    </citation>
    <scope>NUCLEOTIDE SEQUENCE</scope>
    <source>
        <strain evidence="7">DSM 19486</strain>
    </source>
</reference>
<keyword evidence="7" id="KW-0032">Aminotransferase</keyword>
<protein>
    <submittedName>
        <fullName evidence="7">PLP-dependent aminotransferase family protein</fullName>
    </submittedName>
</protein>
<dbReference type="EMBL" id="JAPJUH010000001">
    <property type="protein sequence ID" value="MCX3263310.1"/>
    <property type="molecule type" value="Genomic_DNA"/>
</dbReference>
<comment type="similarity">
    <text evidence="1">In the C-terminal section; belongs to the class-I pyridoxal-phosphate-dependent aminotransferase family.</text>
</comment>
<gene>
    <name evidence="7" type="ORF">OQZ29_01030</name>
</gene>
<keyword evidence="3" id="KW-0805">Transcription regulation</keyword>
<dbReference type="SMART" id="SM00345">
    <property type="entry name" value="HTH_GNTR"/>
    <property type="match status" value="1"/>
</dbReference>
<name>A0A9X3DBY3_9SPHI</name>
<dbReference type="Proteomes" id="UP001142592">
    <property type="component" value="Unassembled WGS sequence"/>
</dbReference>